<dbReference type="PANTHER" id="PTHR22946:SF9">
    <property type="entry name" value="POLYKETIDE TRANSFERASE AF380"/>
    <property type="match status" value="1"/>
</dbReference>
<dbReference type="GO" id="GO:0006508">
    <property type="term" value="P:proteolysis"/>
    <property type="evidence" value="ECO:0007669"/>
    <property type="project" value="InterPro"/>
</dbReference>
<dbReference type="EMBL" id="CP165628">
    <property type="protein sequence ID" value="XDU73036.1"/>
    <property type="molecule type" value="Genomic_DNA"/>
</dbReference>
<keyword evidence="1" id="KW-0378">Hydrolase</keyword>
<evidence type="ECO:0000256" key="1">
    <source>
        <dbReference type="ARBA" id="ARBA00022801"/>
    </source>
</evidence>
<dbReference type="PANTHER" id="PTHR22946">
    <property type="entry name" value="DIENELACTONE HYDROLASE DOMAIN-CONTAINING PROTEIN-RELATED"/>
    <property type="match status" value="1"/>
</dbReference>
<dbReference type="GO" id="GO:0008236">
    <property type="term" value="F:serine-type peptidase activity"/>
    <property type="evidence" value="ECO:0007669"/>
    <property type="project" value="InterPro"/>
</dbReference>
<evidence type="ECO:0000313" key="3">
    <source>
        <dbReference type="EMBL" id="XDU73036.1"/>
    </source>
</evidence>
<proteinExistence type="predicted"/>
<dbReference type="Pfam" id="PF00326">
    <property type="entry name" value="Peptidase_S9"/>
    <property type="match status" value="1"/>
</dbReference>
<gene>
    <name evidence="3" type="primary">yjfP</name>
    <name evidence="3" type="ORF">AB3G37_02645</name>
</gene>
<dbReference type="SUPFAM" id="SSF53474">
    <property type="entry name" value="alpha/beta-Hydrolases"/>
    <property type="match status" value="1"/>
</dbReference>
<reference evidence="3" key="1">
    <citation type="submission" date="2024-07" db="EMBL/GenBank/DDBJ databases">
        <authorList>
            <person name="Biller S.J."/>
        </authorList>
    </citation>
    <scope>NUCLEOTIDE SEQUENCE</scope>
    <source>
        <strain evidence="3">WC2420</strain>
    </source>
</reference>
<dbReference type="InterPro" id="IPR050261">
    <property type="entry name" value="FrsA_esterase"/>
</dbReference>
<dbReference type="NCBIfam" id="NF007857">
    <property type="entry name" value="PRK10566.1"/>
    <property type="match status" value="1"/>
</dbReference>
<protein>
    <submittedName>
        <fullName evidence="3">Esterase</fullName>
    </submittedName>
</protein>
<evidence type="ECO:0000259" key="2">
    <source>
        <dbReference type="Pfam" id="PF00326"/>
    </source>
</evidence>
<feature type="domain" description="Peptidase S9 prolyl oligopeptidase catalytic" evidence="2">
    <location>
        <begin position="85"/>
        <end position="235"/>
    </location>
</feature>
<sequence>MVELFEEDVEGIQIIHAVPAGKYHELLPTVFFYHGFTSSKEIYSYFGYTLAKAGFRVILPDALMHGARAEQDESVLLKNFWRILQNNVTELALLKETFVARGLADEKRLGVGGVSMGGMTAMAALVQYPWVKAAANLMGSGYFSSLSDHLFPSYGGGSELSREDFERQTALLLSLDISNKTSIIAKKPLFVWHGEKDDLVPYIESLKLKQALESYNQAVNLTFISEPEAKHKVSVNGSIHATDFFAAHL</sequence>
<dbReference type="InterPro" id="IPR029058">
    <property type="entry name" value="AB_hydrolase_fold"/>
</dbReference>
<dbReference type="InterPro" id="IPR001375">
    <property type="entry name" value="Peptidase_S9_cat"/>
</dbReference>
<organism evidence="3">
    <name type="scientific">Rouxiella sp. WC2420</name>
    <dbReference type="NCBI Taxonomy" id="3234145"/>
    <lineage>
        <taxon>Bacteria</taxon>
        <taxon>Pseudomonadati</taxon>
        <taxon>Pseudomonadota</taxon>
        <taxon>Gammaproteobacteria</taxon>
        <taxon>Enterobacterales</taxon>
        <taxon>Yersiniaceae</taxon>
        <taxon>Rouxiella</taxon>
    </lineage>
</organism>
<accession>A0AB39VS46</accession>
<dbReference type="RefSeq" id="WP_369789626.1">
    <property type="nucleotide sequence ID" value="NZ_CP165628.1"/>
</dbReference>
<dbReference type="Gene3D" id="3.40.50.1820">
    <property type="entry name" value="alpha/beta hydrolase"/>
    <property type="match status" value="1"/>
</dbReference>
<dbReference type="GO" id="GO:0052689">
    <property type="term" value="F:carboxylic ester hydrolase activity"/>
    <property type="evidence" value="ECO:0007669"/>
    <property type="project" value="UniProtKB-ARBA"/>
</dbReference>
<dbReference type="AlphaFoldDB" id="A0AB39VS46"/>
<name>A0AB39VS46_9GAMM</name>